<dbReference type="SUPFAM" id="SSF51735">
    <property type="entry name" value="NAD(P)-binding Rossmann-fold domains"/>
    <property type="match status" value="1"/>
</dbReference>
<comment type="pathway">
    <text evidence="6">Amino-acid degradation; L-valine degradation.</text>
</comment>
<dbReference type="PANTHER" id="PTHR22981:SF7">
    <property type="entry name" value="3-HYDROXYISOBUTYRATE DEHYDROGENASE, MITOCHONDRIAL"/>
    <property type="match status" value="1"/>
</dbReference>
<evidence type="ECO:0000259" key="8">
    <source>
        <dbReference type="Pfam" id="PF14833"/>
    </source>
</evidence>
<dbReference type="Pfam" id="PF03446">
    <property type="entry name" value="NAD_binding_2"/>
    <property type="match status" value="1"/>
</dbReference>
<dbReference type="PIRSF" id="PIRSF000103">
    <property type="entry name" value="HIBADH"/>
    <property type="match status" value="1"/>
</dbReference>
<keyword evidence="2 6" id="KW-0101">Branched-chain amino acid catabolism</keyword>
<evidence type="ECO:0000256" key="4">
    <source>
        <dbReference type="ARBA" id="ARBA00023027"/>
    </source>
</evidence>
<evidence type="ECO:0000313" key="9">
    <source>
        <dbReference type="EMBL" id="SDF32483.1"/>
    </source>
</evidence>
<name>A0A1G7K5I0_RHOCA</name>
<evidence type="ECO:0000256" key="5">
    <source>
        <dbReference type="PIRSR" id="PIRSR000103-1"/>
    </source>
</evidence>
<dbReference type="PANTHER" id="PTHR22981">
    <property type="entry name" value="3-HYDROXYISOBUTYRATE DEHYDROGENASE-RELATED"/>
    <property type="match status" value="1"/>
</dbReference>
<evidence type="ECO:0000313" key="10">
    <source>
        <dbReference type="Proteomes" id="UP000183812"/>
    </source>
</evidence>
<dbReference type="SUPFAM" id="SSF48179">
    <property type="entry name" value="6-phosphogluconate dehydrogenase C-terminal domain-like"/>
    <property type="match status" value="1"/>
</dbReference>
<evidence type="ECO:0000256" key="6">
    <source>
        <dbReference type="RuleBase" id="RU910714"/>
    </source>
</evidence>
<dbReference type="GO" id="GO:0051287">
    <property type="term" value="F:NAD binding"/>
    <property type="evidence" value="ECO:0007669"/>
    <property type="project" value="InterPro"/>
</dbReference>
<dbReference type="Pfam" id="PF14833">
    <property type="entry name" value="NAD_binding_11"/>
    <property type="match status" value="1"/>
</dbReference>
<keyword evidence="3 6" id="KW-0560">Oxidoreductase</keyword>
<feature type="active site" evidence="5">
    <location>
        <position position="162"/>
    </location>
</feature>
<dbReference type="Gene3D" id="3.40.50.720">
    <property type="entry name" value="NAD(P)-binding Rossmann-like Domain"/>
    <property type="match status" value="1"/>
</dbReference>
<evidence type="ECO:0000256" key="1">
    <source>
        <dbReference type="ARBA" id="ARBA00009080"/>
    </source>
</evidence>
<sequence length="290" mass="29127">MKIGFIGLGNMGAPMAANLARAGHAVTGFDLAAPAPEGVDPAKSIAAAVQGAEVVITMLPNGAILRAVADEALAAMTQGAVLCDCSTVDVESARAVAAKAASAGMGALDAPVSGGVGGASAGTLTFMVGGSDAAFATVQPLFEVMGQKAVHCGASGAGQAAKICNNMILGVTMIATCEAFALADKLGLDRGKMFDVVSTSSGYSWVMNAYCPAPGIGPKSPADNGYKPGFAAELMLKDLRLSQQAATGADADTPMGELAAALYARFVEEEDGRGLDFSAMLPRFEKRSRG</sequence>
<comment type="similarity">
    <text evidence="1 6">Belongs to the HIBADH-related family.</text>
</comment>
<feature type="domain" description="3-hydroxyisobutyrate dehydrogenase-like NAD-binding" evidence="8">
    <location>
        <begin position="156"/>
        <end position="281"/>
    </location>
</feature>
<dbReference type="Proteomes" id="UP000183812">
    <property type="component" value="Unassembled WGS sequence"/>
</dbReference>
<dbReference type="InterPro" id="IPR013328">
    <property type="entry name" value="6PGD_dom2"/>
</dbReference>
<dbReference type="RefSeq" id="WP_074554038.1">
    <property type="nucleotide sequence ID" value="NZ_CP119563.1"/>
</dbReference>
<dbReference type="EMBL" id="FNAY01000009">
    <property type="protein sequence ID" value="SDF32483.1"/>
    <property type="molecule type" value="Genomic_DNA"/>
</dbReference>
<proteinExistence type="inferred from homology"/>
<dbReference type="InterPro" id="IPR011548">
    <property type="entry name" value="HIBADH"/>
</dbReference>
<dbReference type="InterPro" id="IPR015815">
    <property type="entry name" value="HIBADH-related"/>
</dbReference>
<organism evidence="9 10">
    <name type="scientific">Rhodobacter capsulatus</name>
    <name type="common">Rhodopseudomonas capsulata</name>
    <dbReference type="NCBI Taxonomy" id="1061"/>
    <lineage>
        <taxon>Bacteria</taxon>
        <taxon>Pseudomonadati</taxon>
        <taxon>Pseudomonadota</taxon>
        <taxon>Alphaproteobacteria</taxon>
        <taxon>Rhodobacterales</taxon>
        <taxon>Rhodobacter group</taxon>
        <taxon>Rhodobacter</taxon>
    </lineage>
</organism>
<dbReference type="OrthoDB" id="9812907at2"/>
<dbReference type="InterPro" id="IPR002204">
    <property type="entry name" value="3-OH-isobutyrate_DH-rel_CS"/>
</dbReference>
<dbReference type="InterPro" id="IPR008927">
    <property type="entry name" value="6-PGluconate_DH-like_C_sf"/>
</dbReference>
<accession>A0A1G7K5I0</accession>
<gene>
    <name evidence="9" type="ORF">SAMN04244550_02064</name>
</gene>
<keyword evidence="4 6" id="KW-0520">NAD</keyword>
<evidence type="ECO:0000256" key="3">
    <source>
        <dbReference type="ARBA" id="ARBA00023002"/>
    </source>
</evidence>
<dbReference type="EC" id="1.1.1.31" evidence="6"/>
<reference evidence="9 10" key="1">
    <citation type="submission" date="2016-10" db="EMBL/GenBank/DDBJ databases">
        <authorList>
            <person name="de Groot N.N."/>
        </authorList>
    </citation>
    <scope>NUCLEOTIDE SEQUENCE [LARGE SCALE GENOMIC DNA]</scope>
    <source>
        <strain evidence="10">DSM 938 / 37b4</strain>
    </source>
</reference>
<dbReference type="Gene3D" id="1.10.1040.10">
    <property type="entry name" value="N-(1-d-carboxylethyl)-l-norvaline Dehydrogenase, domain 2"/>
    <property type="match status" value="1"/>
</dbReference>
<dbReference type="GO" id="GO:0050661">
    <property type="term" value="F:NADP binding"/>
    <property type="evidence" value="ECO:0007669"/>
    <property type="project" value="InterPro"/>
</dbReference>
<dbReference type="InterPro" id="IPR036291">
    <property type="entry name" value="NAD(P)-bd_dom_sf"/>
</dbReference>
<evidence type="ECO:0000256" key="2">
    <source>
        <dbReference type="ARBA" id="ARBA00022456"/>
    </source>
</evidence>
<dbReference type="FunFam" id="1.10.1040.10:FF:000006">
    <property type="entry name" value="3-hydroxyisobutyrate dehydrogenase"/>
    <property type="match status" value="1"/>
</dbReference>
<feature type="domain" description="6-phosphogluconate dehydrogenase NADP-binding" evidence="7">
    <location>
        <begin position="2"/>
        <end position="153"/>
    </location>
</feature>
<dbReference type="InterPro" id="IPR006115">
    <property type="entry name" value="6PGDH_NADP-bd"/>
</dbReference>
<evidence type="ECO:0000259" key="7">
    <source>
        <dbReference type="Pfam" id="PF03446"/>
    </source>
</evidence>
<dbReference type="GO" id="GO:0006574">
    <property type="term" value="P:L-valine catabolic process"/>
    <property type="evidence" value="ECO:0007669"/>
    <property type="project" value="UniProtKB-UniPathway"/>
</dbReference>
<dbReference type="NCBIfam" id="TIGR01692">
    <property type="entry name" value="HIBADH"/>
    <property type="match status" value="1"/>
</dbReference>
<dbReference type="AlphaFoldDB" id="A0A1G7K5I0"/>
<dbReference type="UniPathway" id="UPA00362"/>
<protein>
    <recommendedName>
        <fullName evidence="6">3-hydroxyisobutyrate dehydrogenase</fullName>
        <shortName evidence="6">HIBADH</shortName>
        <ecNumber evidence="6">1.1.1.31</ecNumber>
    </recommendedName>
</protein>
<dbReference type="InterPro" id="IPR029154">
    <property type="entry name" value="HIBADH-like_NADP-bd"/>
</dbReference>
<comment type="catalytic activity">
    <reaction evidence="6">
        <text>3-hydroxy-2-methylpropanoate + NAD(+) = 2-methyl-3-oxopropanoate + NADH + H(+)</text>
        <dbReference type="Rhea" id="RHEA:17681"/>
        <dbReference type="ChEBI" id="CHEBI:11805"/>
        <dbReference type="ChEBI" id="CHEBI:15378"/>
        <dbReference type="ChEBI" id="CHEBI:57540"/>
        <dbReference type="ChEBI" id="CHEBI:57700"/>
        <dbReference type="ChEBI" id="CHEBI:57945"/>
        <dbReference type="EC" id="1.1.1.31"/>
    </reaction>
</comment>
<dbReference type="PROSITE" id="PS00895">
    <property type="entry name" value="3_HYDROXYISOBUT_DH"/>
    <property type="match status" value="1"/>
</dbReference>
<dbReference type="GO" id="GO:0008442">
    <property type="term" value="F:3-hydroxyisobutyrate dehydrogenase activity"/>
    <property type="evidence" value="ECO:0007669"/>
    <property type="project" value="UniProtKB-EC"/>
</dbReference>